<dbReference type="InterPro" id="IPR036264">
    <property type="entry name" value="Bact_exopeptidase_dim_dom"/>
</dbReference>
<evidence type="ECO:0000256" key="10">
    <source>
        <dbReference type="ARBA" id="ARBA00023049"/>
    </source>
</evidence>
<feature type="binding site" evidence="11 13">
    <location>
        <position position="147"/>
    </location>
    <ligand>
        <name>Zn(2+)</name>
        <dbReference type="ChEBI" id="CHEBI:29105"/>
        <label>2</label>
    </ligand>
</feature>
<dbReference type="SUPFAM" id="SSF55031">
    <property type="entry name" value="Bacterial exopeptidase dimerisation domain"/>
    <property type="match status" value="1"/>
</dbReference>
<dbReference type="NCBIfam" id="NF009920">
    <property type="entry name" value="PRK13381.1"/>
    <property type="match status" value="1"/>
</dbReference>
<evidence type="ECO:0000256" key="13">
    <source>
        <dbReference type="PIRSR" id="PIRSR037215-2"/>
    </source>
</evidence>
<evidence type="ECO:0000256" key="8">
    <source>
        <dbReference type="ARBA" id="ARBA00022801"/>
    </source>
</evidence>
<dbReference type="GO" id="GO:0008270">
    <property type="term" value="F:zinc ion binding"/>
    <property type="evidence" value="ECO:0007669"/>
    <property type="project" value="UniProtKB-UniRule"/>
</dbReference>
<keyword evidence="9 11" id="KW-0862">Zinc</keyword>
<dbReference type="CDD" id="cd03892">
    <property type="entry name" value="M20_peptT"/>
    <property type="match status" value="1"/>
</dbReference>
<dbReference type="Pfam" id="PF01546">
    <property type="entry name" value="Peptidase_M20"/>
    <property type="match status" value="1"/>
</dbReference>
<comment type="catalytic activity">
    <reaction evidence="1 11">
        <text>Release of the N-terminal residue from a tripeptide.</text>
        <dbReference type="EC" id="3.4.11.4"/>
    </reaction>
</comment>
<dbReference type="Pfam" id="PF07687">
    <property type="entry name" value="M20_dimer"/>
    <property type="match status" value="1"/>
</dbReference>
<dbReference type="HAMAP" id="MF_00550">
    <property type="entry name" value="Aminopeptidase_M20"/>
    <property type="match status" value="1"/>
</dbReference>
<organism evidence="15 16">
    <name type="scientific">Ligilactobacillus apodemi DSM 16634 = JCM 16172</name>
    <dbReference type="NCBI Taxonomy" id="1423724"/>
    <lineage>
        <taxon>Bacteria</taxon>
        <taxon>Bacillati</taxon>
        <taxon>Bacillota</taxon>
        <taxon>Bacilli</taxon>
        <taxon>Lactobacillales</taxon>
        <taxon>Lactobacillaceae</taxon>
        <taxon>Ligilactobacillus</taxon>
    </lineage>
</organism>
<dbReference type="PANTHER" id="PTHR42994:SF1">
    <property type="entry name" value="PEPTIDASE T"/>
    <property type="match status" value="1"/>
</dbReference>
<dbReference type="EMBL" id="AZFT01000053">
    <property type="protein sequence ID" value="KRL83969.1"/>
    <property type="molecule type" value="Genomic_DNA"/>
</dbReference>
<dbReference type="SUPFAM" id="SSF53187">
    <property type="entry name" value="Zn-dependent exopeptidases"/>
    <property type="match status" value="1"/>
</dbReference>
<dbReference type="eggNOG" id="COG2195">
    <property type="taxonomic scope" value="Bacteria"/>
</dbReference>
<dbReference type="FunFam" id="3.30.70.360:FF:000002">
    <property type="entry name" value="Peptidase T"/>
    <property type="match status" value="1"/>
</dbReference>
<evidence type="ECO:0000259" key="14">
    <source>
        <dbReference type="Pfam" id="PF07687"/>
    </source>
</evidence>
<evidence type="ECO:0000256" key="7">
    <source>
        <dbReference type="ARBA" id="ARBA00022723"/>
    </source>
</evidence>
<evidence type="ECO:0000256" key="4">
    <source>
        <dbReference type="ARBA" id="ARBA00022438"/>
    </source>
</evidence>
<accession>A0A0R1TRB6</accession>
<feature type="binding site" evidence="11 13">
    <location>
        <position position="386"/>
    </location>
    <ligand>
        <name>Zn(2+)</name>
        <dbReference type="ChEBI" id="CHEBI:29105"/>
        <label>2</label>
    </ligand>
</feature>
<evidence type="ECO:0000256" key="12">
    <source>
        <dbReference type="PIRSR" id="PIRSR037215-1"/>
    </source>
</evidence>
<comment type="subcellular location">
    <subcellularLocation>
        <location evidence="2 11">Cytoplasm</location>
    </subcellularLocation>
</comment>
<dbReference type="GO" id="GO:0005829">
    <property type="term" value="C:cytosol"/>
    <property type="evidence" value="ECO:0007669"/>
    <property type="project" value="TreeGrafter"/>
</dbReference>
<evidence type="ECO:0000313" key="15">
    <source>
        <dbReference type="EMBL" id="KRL83969.1"/>
    </source>
</evidence>
<keyword evidence="16" id="KW-1185">Reference proteome</keyword>
<dbReference type="GO" id="GO:0043171">
    <property type="term" value="P:peptide catabolic process"/>
    <property type="evidence" value="ECO:0007669"/>
    <property type="project" value="UniProtKB-UniRule"/>
</dbReference>
<feature type="active site" evidence="11 12">
    <location>
        <position position="86"/>
    </location>
</feature>
<evidence type="ECO:0000256" key="11">
    <source>
        <dbReference type="HAMAP-Rule" id="MF_00550"/>
    </source>
</evidence>
<dbReference type="NCBIfam" id="TIGR01882">
    <property type="entry name" value="peptidase-T"/>
    <property type="match status" value="1"/>
</dbReference>
<evidence type="ECO:0000256" key="1">
    <source>
        <dbReference type="ARBA" id="ARBA00000870"/>
    </source>
</evidence>
<keyword evidence="7 11" id="KW-0479">Metal-binding</keyword>
<feature type="binding site" evidence="11 13">
    <location>
        <position position="147"/>
    </location>
    <ligand>
        <name>Zn(2+)</name>
        <dbReference type="ChEBI" id="CHEBI:29105"/>
        <label>1</label>
    </ligand>
</feature>
<dbReference type="RefSeq" id="WP_025087676.1">
    <property type="nucleotide sequence ID" value="NZ_AZFT01000053.1"/>
</dbReference>
<keyword evidence="6 11" id="KW-0645">Protease</keyword>
<feature type="domain" description="Peptidase M20 dimerisation" evidence="14">
    <location>
        <begin position="213"/>
        <end position="311"/>
    </location>
</feature>
<feature type="active site" description="Proton acceptor" evidence="11 12">
    <location>
        <position position="181"/>
    </location>
</feature>
<proteinExistence type="inferred from homology"/>
<reference evidence="15 16" key="1">
    <citation type="journal article" date="2015" name="Genome Announc.">
        <title>Expanding the biotechnology potential of lactobacilli through comparative genomics of 213 strains and associated genera.</title>
        <authorList>
            <person name="Sun Z."/>
            <person name="Harris H.M."/>
            <person name="McCann A."/>
            <person name="Guo C."/>
            <person name="Argimon S."/>
            <person name="Zhang W."/>
            <person name="Yang X."/>
            <person name="Jeffery I.B."/>
            <person name="Cooney J.C."/>
            <person name="Kagawa T.F."/>
            <person name="Liu W."/>
            <person name="Song Y."/>
            <person name="Salvetti E."/>
            <person name="Wrobel A."/>
            <person name="Rasinkangas P."/>
            <person name="Parkhill J."/>
            <person name="Rea M.C."/>
            <person name="O'Sullivan O."/>
            <person name="Ritari J."/>
            <person name="Douillard F.P."/>
            <person name="Paul Ross R."/>
            <person name="Yang R."/>
            <person name="Briner A.E."/>
            <person name="Felis G.E."/>
            <person name="de Vos W.M."/>
            <person name="Barrangou R."/>
            <person name="Klaenhammer T.R."/>
            <person name="Caufield P.W."/>
            <person name="Cui Y."/>
            <person name="Zhang H."/>
            <person name="O'Toole P.W."/>
        </authorList>
    </citation>
    <scope>NUCLEOTIDE SEQUENCE [LARGE SCALE GENOMIC DNA]</scope>
    <source>
        <strain evidence="15 16">DSM 16634</strain>
    </source>
</reference>
<dbReference type="Gene3D" id="3.30.70.360">
    <property type="match status" value="1"/>
</dbReference>
<keyword evidence="4 11" id="KW-0031">Aminopeptidase</keyword>
<evidence type="ECO:0000256" key="2">
    <source>
        <dbReference type="ARBA" id="ARBA00004496"/>
    </source>
</evidence>
<comment type="cofactor">
    <cofactor evidence="11 13">
        <name>Zn(2+)</name>
        <dbReference type="ChEBI" id="CHEBI:29105"/>
    </cofactor>
    <text evidence="11 13">Binds 2 Zn(2+) ions per subunit.</text>
</comment>
<dbReference type="Proteomes" id="UP000051324">
    <property type="component" value="Unassembled WGS sequence"/>
</dbReference>
<evidence type="ECO:0000313" key="16">
    <source>
        <dbReference type="Proteomes" id="UP000051324"/>
    </source>
</evidence>
<dbReference type="STRING" id="1423724.FC32_GL001239"/>
<dbReference type="NCBIfam" id="NF003976">
    <property type="entry name" value="PRK05469.1"/>
    <property type="match status" value="1"/>
</dbReference>
<evidence type="ECO:0000256" key="3">
    <source>
        <dbReference type="ARBA" id="ARBA00009692"/>
    </source>
</evidence>
<dbReference type="PROSITE" id="PS00759">
    <property type="entry name" value="ARGE_DAPE_CPG2_2"/>
    <property type="match status" value="1"/>
</dbReference>
<dbReference type="AlphaFoldDB" id="A0A0R1TRB6"/>
<evidence type="ECO:0000256" key="6">
    <source>
        <dbReference type="ARBA" id="ARBA00022670"/>
    </source>
</evidence>
<evidence type="ECO:0000256" key="5">
    <source>
        <dbReference type="ARBA" id="ARBA00022490"/>
    </source>
</evidence>
<dbReference type="InterPro" id="IPR002933">
    <property type="entry name" value="Peptidase_M20"/>
</dbReference>
<comment type="caution">
    <text evidence="15">The sequence shown here is derived from an EMBL/GenBank/DDBJ whole genome shotgun (WGS) entry which is preliminary data.</text>
</comment>
<comment type="function">
    <text evidence="11">Cleaves the N-terminal amino acid of tripeptides.</text>
</comment>
<dbReference type="EC" id="3.4.11.4" evidence="11"/>
<dbReference type="InterPro" id="IPR001261">
    <property type="entry name" value="ArgE/DapE_CS"/>
</dbReference>
<dbReference type="PROSITE" id="PS00758">
    <property type="entry name" value="ARGE_DAPE_CPG2_1"/>
    <property type="match status" value="1"/>
</dbReference>
<sequence length="413" mass="45433">MPNYPNLVPRFLEYVKKETRSDENSTTVPSTQTQVQFAKDIAVELTAIGLKNVRISAKSGYVFAELPSNLADDSNVKKVGFLAHMDTADFNATDVKPKIVENYDGESDIALDDAQTIMLSPKDFPNLKNYQGHDLITTDGTTLLGADDKAGVAEIITVMEYLVAHPEIKHGTVMIGIGPDEEIGTGSLNFDVAEFGADIAYTVDGGPLGELEYETFNAAQAKLKFLGKEVHPATAKGVMVNAIQLAMDYHNMLPKDEVPEKTEGRQGFFHVIDVNGSVAEASLAYIIRDHDREIFEQRKQLMLDNAAKMNATLGEERVLIEVKDQYYNMREVIEKDMTVVELAKEAMKNLGITPEIYPVRGGTDGSTISFMGLPTPNIFAGGENMHGRYEYVSKQVMQQAADVVLEIIKLAAK</sequence>
<dbReference type="PIRSF" id="PIRSF037215">
    <property type="entry name" value="Peptidase_M20B"/>
    <property type="match status" value="1"/>
</dbReference>
<dbReference type="Gene3D" id="3.40.630.10">
    <property type="entry name" value="Zn peptidases"/>
    <property type="match status" value="1"/>
</dbReference>
<name>A0A0R1TRB6_9LACO</name>
<evidence type="ECO:0000256" key="9">
    <source>
        <dbReference type="ARBA" id="ARBA00022833"/>
    </source>
</evidence>
<keyword evidence="5 11" id="KW-0963">Cytoplasm</keyword>
<dbReference type="GO" id="GO:0045148">
    <property type="term" value="F:tripeptide aminopeptidase activity"/>
    <property type="evidence" value="ECO:0007669"/>
    <property type="project" value="UniProtKB-UniRule"/>
</dbReference>
<feature type="binding site" evidence="11 13">
    <location>
        <position position="182"/>
    </location>
    <ligand>
        <name>Zn(2+)</name>
        <dbReference type="ChEBI" id="CHEBI:29105"/>
        <label>2</label>
    </ligand>
</feature>
<dbReference type="OrthoDB" id="9804934at2"/>
<keyword evidence="8 11" id="KW-0378">Hydrolase</keyword>
<dbReference type="InterPro" id="IPR011650">
    <property type="entry name" value="Peptidase_M20_dimer"/>
</dbReference>
<dbReference type="InterPro" id="IPR010161">
    <property type="entry name" value="Peptidase_M20B"/>
</dbReference>
<keyword evidence="10 11" id="KW-0482">Metalloprotease</keyword>
<dbReference type="PATRIC" id="fig|1423724.4.peg.1295"/>
<feature type="binding site" evidence="11 13">
    <location>
        <position position="204"/>
    </location>
    <ligand>
        <name>Zn(2+)</name>
        <dbReference type="ChEBI" id="CHEBI:29105"/>
        <label>1</label>
    </ligand>
</feature>
<protein>
    <recommendedName>
        <fullName evidence="11">Peptidase T</fullName>
        <ecNumber evidence="11">3.4.11.4</ecNumber>
    </recommendedName>
    <alternativeName>
        <fullName evidence="11">Aminotripeptidase</fullName>
        <shortName evidence="11">Tripeptidase</shortName>
    </alternativeName>
    <alternativeName>
        <fullName evidence="11">Tripeptide aminopeptidase</fullName>
    </alternativeName>
</protein>
<dbReference type="PANTHER" id="PTHR42994">
    <property type="entry name" value="PEPTIDASE T"/>
    <property type="match status" value="1"/>
</dbReference>
<gene>
    <name evidence="11" type="primary">pepT</name>
    <name evidence="15" type="ORF">FC32_GL001239</name>
</gene>
<dbReference type="GO" id="GO:0008237">
    <property type="term" value="F:metallopeptidase activity"/>
    <property type="evidence" value="ECO:0007669"/>
    <property type="project" value="UniProtKB-KW"/>
</dbReference>
<feature type="binding site" evidence="11 13">
    <location>
        <position position="84"/>
    </location>
    <ligand>
        <name>Zn(2+)</name>
        <dbReference type="ChEBI" id="CHEBI:29105"/>
        <label>1</label>
    </ligand>
</feature>
<dbReference type="GO" id="GO:0006508">
    <property type="term" value="P:proteolysis"/>
    <property type="evidence" value="ECO:0007669"/>
    <property type="project" value="UniProtKB-UniRule"/>
</dbReference>
<comment type="similarity">
    <text evidence="3 11">Belongs to the peptidase M20B family.</text>
</comment>